<reference evidence="5 6" key="1">
    <citation type="submission" date="2017-03" db="EMBL/GenBank/DDBJ databases">
        <title>WGS assembly of Porphyra umbilicalis.</title>
        <authorList>
            <person name="Brawley S.H."/>
            <person name="Blouin N.A."/>
            <person name="Ficko-Blean E."/>
            <person name="Wheeler G.L."/>
            <person name="Lohr M."/>
            <person name="Goodson H.V."/>
            <person name="Jenkins J.W."/>
            <person name="Blaby-Haas C.E."/>
            <person name="Helliwell K.E."/>
            <person name="Chan C."/>
            <person name="Marriage T."/>
            <person name="Bhattacharya D."/>
            <person name="Klein A.S."/>
            <person name="Badis Y."/>
            <person name="Brodie J."/>
            <person name="Cao Y."/>
            <person name="Collen J."/>
            <person name="Dittami S.M."/>
            <person name="Gachon C.M."/>
            <person name="Green B.R."/>
            <person name="Karpowicz S."/>
            <person name="Kim J.W."/>
            <person name="Kudahl U."/>
            <person name="Lin S."/>
            <person name="Michel G."/>
            <person name="Mittag M."/>
            <person name="Olson B.J."/>
            <person name="Pangilinan J."/>
            <person name="Peng Y."/>
            <person name="Qiu H."/>
            <person name="Shu S."/>
            <person name="Singer J.T."/>
            <person name="Smith A.G."/>
            <person name="Sprecher B.N."/>
            <person name="Wagner V."/>
            <person name="Wang W."/>
            <person name="Wang Z.-Y."/>
            <person name="Yan J."/>
            <person name="Yarish C."/>
            <person name="Zoeuner-Riek S."/>
            <person name="Zhuang Y."/>
            <person name="Zou Y."/>
            <person name="Lindquist E.A."/>
            <person name="Grimwood J."/>
            <person name="Barry K."/>
            <person name="Rokhsar D.S."/>
            <person name="Schmutz J."/>
            <person name="Stiller J.W."/>
            <person name="Grossman A.R."/>
            <person name="Prochnik S.E."/>
        </authorList>
    </citation>
    <scope>NUCLEOTIDE SEQUENCE [LARGE SCALE GENOMIC DNA]</scope>
    <source>
        <strain evidence="5">4086291</strain>
    </source>
</reference>
<dbReference type="PANTHER" id="PTHR11761:SF3">
    <property type="entry name" value="LARGE RIBOSOMAL SUBUNIT PROTEIN UL14M"/>
    <property type="match status" value="1"/>
</dbReference>
<dbReference type="SUPFAM" id="SSF50193">
    <property type="entry name" value="Ribosomal protein L14"/>
    <property type="match status" value="1"/>
</dbReference>
<evidence type="ECO:0000313" key="5">
    <source>
        <dbReference type="EMBL" id="OSX75175.1"/>
    </source>
</evidence>
<dbReference type="InterPro" id="IPR036853">
    <property type="entry name" value="Ribosomal_uL14_sf"/>
</dbReference>
<name>A0A1X6P343_PORUM</name>
<keyword evidence="3 4" id="KW-0687">Ribonucleoprotein</keyword>
<keyword evidence="2 4" id="KW-0689">Ribosomal protein</keyword>
<accession>A0A1X6P343</accession>
<dbReference type="Proteomes" id="UP000218209">
    <property type="component" value="Unassembled WGS sequence"/>
</dbReference>
<evidence type="ECO:0000256" key="2">
    <source>
        <dbReference type="ARBA" id="ARBA00022980"/>
    </source>
</evidence>
<dbReference type="Gene3D" id="2.40.150.20">
    <property type="entry name" value="Ribosomal protein L14"/>
    <property type="match status" value="1"/>
</dbReference>
<dbReference type="InterPro" id="IPR000218">
    <property type="entry name" value="Ribosomal_uL14"/>
</dbReference>
<evidence type="ECO:0000256" key="1">
    <source>
        <dbReference type="ARBA" id="ARBA00010745"/>
    </source>
</evidence>
<dbReference type="GO" id="GO:0070180">
    <property type="term" value="F:large ribosomal subunit rRNA binding"/>
    <property type="evidence" value="ECO:0007669"/>
    <property type="project" value="TreeGrafter"/>
</dbReference>
<dbReference type="Pfam" id="PF00238">
    <property type="entry name" value="Ribosomal_L14"/>
    <property type="match status" value="1"/>
</dbReference>
<evidence type="ECO:0000256" key="4">
    <source>
        <dbReference type="RuleBase" id="RU003949"/>
    </source>
</evidence>
<sequence length="143" mass="15019">MVQVRTVLRVADNSGAQLVRVIGVLRRRRGRPTATTGSLLSVSVIKTDPAVKVKKVAKGEVHTALLVRTADERPRADGGWVRMPSGGSAAVLLARGTADTPLGSRVRGPVSAALRRDGNVKVLSLARAALMSTVAAPGVVRRR</sequence>
<comment type="similarity">
    <text evidence="1 4">Belongs to the universal ribosomal protein uL14 family.</text>
</comment>
<dbReference type="GO" id="GO:0022625">
    <property type="term" value="C:cytosolic large ribosomal subunit"/>
    <property type="evidence" value="ECO:0007669"/>
    <property type="project" value="TreeGrafter"/>
</dbReference>
<protein>
    <recommendedName>
        <fullName evidence="7">Ribosomal protein L14</fullName>
    </recommendedName>
</protein>
<evidence type="ECO:0008006" key="7">
    <source>
        <dbReference type="Google" id="ProtNLM"/>
    </source>
</evidence>
<dbReference type="GO" id="GO:0006412">
    <property type="term" value="P:translation"/>
    <property type="evidence" value="ECO:0007669"/>
    <property type="project" value="InterPro"/>
</dbReference>
<dbReference type="CDD" id="cd00337">
    <property type="entry name" value="Ribosomal_uL14"/>
    <property type="match status" value="1"/>
</dbReference>
<dbReference type="HAMAP" id="MF_01367">
    <property type="entry name" value="Ribosomal_uL14"/>
    <property type="match status" value="1"/>
</dbReference>
<dbReference type="OrthoDB" id="274765at2759"/>
<dbReference type="AlphaFoldDB" id="A0A1X6P343"/>
<dbReference type="GO" id="GO:0003735">
    <property type="term" value="F:structural constituent of ribosome"/>
    <property type="evidence" value="ECO:0007669"/>
    <property type="project" value="InterPro"/>
</dbReference>
<proteinExistence type="inferred from homology"/>
<evidence type="ECO:0000313" key="6">
    <source>
        <dbReference type="Proteomes" id="UP000218209"/>
    </source>
</evidence>
<gene>
    <name evidence="5" type="ORF">BU14_0251s0015</name>
</gene>
<dbReference type="SMART" id="SM01374">
    <property type="entry name" value="Ribosomal_L14"/>
    <property type="match status" value="1"/>
</dbReference>
<organism evidence="5 6">
    <name type="scientific">Porphyra umbilicalis</name>
    <name type="common">Purple laver</name>
    <name type="synonym">Red alga</name>
    <dbReference type="NCBI Taxonomy" id="2786"/>
    <lineage>
        <taxon>Eukaryota</taxon>
        <taxon>Rhodophyta</taxon>
        <taxon>Bangiophyceae</taxon>
        <taxon>Bangiales</taxon>
        <taxon>Bangiaceae</taxon>
        <taxon>Porphyra</taxon>
    </lineage>
</organism>
<dbReference type="PANTHER" id="PTHR11761">
    <property type="entry name" value="50S/60S RIBOSOMAL PROTEIN L14/L23"/>
    <property type="match status" value="1"/>
</dbReference>
<dbReference type="EMBL" id="KV918916">
    <property type="protein sequence ID" value="OSX75175.1"/>
    <property type="molecule type" value="Genomic_DNA"/>
</dbReference>
<evidence type="ECO:0000256" key="3">
    <source>
        <dbReference type="ARBA" id="ARBA00023274"/>
    </source>
</evidence>
<keyword evidence="6" id="KW-1185">Reference proteome</keyword>